<accession>A0A1H3ZID1</accession>
<dbReference type="RefSeq" id="WP_089759737.1">
    <property type="nucleotide sequence ID" value="NZ_BKAT01000005.1"/>
</dbReference>
<feature type="transmembrane region" description="Helical" evidence="1">
    <location>
        <begin position="7"/>
        <end position="28"/>
    </location>
</feature>
<organism evidence="2 3">
    <name type="scientific">Chitinophaga terrae</name>
    <name type="common">ex Kim and Jung 2007</name>
    <dbReference type="NCBI Taxonomy" id="408074"/>
    <lineage>
        <taxon>Bacteria</taxon>
        <taxon>Pseudomonadati</taxon>
        <taxon>Bacteroidota</taxon>
        <taxon>Chitinophagia</taxon>
        <taxon>Chitinophagales</taxon>
        <taxon>Chitinophagaceae</taxon>
        <taxon>Chitinophaga</taxon>
    </lineage>
</organism>
<keyword evidence="1" id="KW-0472">Membrane</keyword>
<feature type="transmembrane region" description="Helical" evidence="1">
    <location>
        <begin position="174"/>
        <end position="194"/>
    </location>
</feature>
<sequence>MKKLKFGPIVMASAIAGLMATLIVYRMLARYAGSYLPPYVTWGISFLMLPGSLVAGCIGYFRSPDRTRAFFNAMILYLLAFDLYSFGWQKICKLQMAVVLGMLDMPFNSLDGETLTWAYFRRSYPFTVAIAIAQISGSILLLFRRTRLLGLIVIFPIMVNIILIDIFYRLHTWVLIHALVLTSGLLFLLVQYLPGLISFFFRSPDTLPLNAGKRLQWLLGALVVTIPLLLLATYRYPDLHPELTGKYKVEQLRINGEPMQVKRQTDSLLTTVYMDWQDDFVLEFNHYNNRYIGTYYFDEKSGHIQVQWRYPAGFKTQFEGTLERAGNKNFRFTGVLGTDSLQMQLLFVPEPK</sequence>
<evidence type="ECO:0000256" key="1">
    <source>
        <dbReference type="SAM" id="Phobius"/>
    </source>
</evidence>
<dbReference type="STRING" id="408074.SAMN05660909_01241"/>
<evidence type="ECO:0000313" key="3">
    <source>
        <dbReference type="Proteomes" id="UP000199656"/>
    </source>
</evidence>
<feature type="transmembrane region" description="Helical" evidence="1">
    <location>
        <begin position="40"/>
        <end position="62"/>
    </location>
</feature>
<dbReference type="Proteomes" id="UP000199656">
    <property type="component" value="Unassembled WGS sequence"/>
</dbReference>
<feature type="transmembrane region" description="Helical" evidence="1">
    <location>
        <begin position="69"/>
        <end position="87"/>
    </location>
</feature>
<feature type="transmembrane region" description="Helical" evidence="1">
    <location>
        <begin position="124"/>
        <end position="143"/>
    </location>
</feature>
<feature type="transmembrane region" description="Helical" evidence="1">
    <location>
        <begin position="215"/>
        <end position="234"/>
    </location>
</feature>
<keyword evidence="3" id="KW-1185">Reference proteome</keyword>
<reference evidence="3" key="1">
    <citation type="submission" date="2016-10" db="EMBL/GenBank/DDBJ databases">
        <authorList>
            <person name="Varghese N."/>
            <person name="Submissions S."/>
        </authorList>
    </citation>
    <scope>NUCLEOTIDE SEQUENCE [LARGE SCALE GENOMIC DNA]</scope>
    <source>
        <strain evidence="3">DSM 23920</strain>
    </source>
</reference>
<keyword evidence="1" id="KW-0812">Transmembrane</keyword>
<name>A0A1H3ZID1_9BACT</name>
<proteinExistence type="predicted"/>
<dbReference type="AlphaFoldDB" id="A0A1H3ZID1"/>
<protein>
    <submittedName>
        <fullName evidence="2">Uncharacterized protein</fullName>
    </submittedName>
</protein>
<dbReference type="OrthoDB" id="654744at2"/>
<feature type="transmembrane region" description="Helical" evidence="1">
    <location>
        <begin position="148"/>
        <end position="168"/>
    </location>
</feature>
<evidence type="ECO:0000313" key="2">
    <source>
        <dbReference type="EMBL" id="SEA23483.1"/>
    </source>
</evidence>
<dbReference type="EMBL" id="FNRL01000004">
    <property type="protein sequence ID" value="SEA23483.1"/>
    <property type="molecule type" value="Genomic_DNA"/>
</dbReference>
<gene>
    <name evidence="2" type="ORF">SAMN05660909_01241</name>
</gene>
<keyword evidence="1" id="KW-1133">Transmembrane helix</keyword>